<dbReference type="PANTHER" id="PTHR42695:SF5">
    <property type="entry name" value="GLUTAMINE AMIDOTRANSFERASE YLR126C-RELATED"/>
    <property type="match status" value="1"/>
</dbReference>
<proteinExistence type="predicted"/>
<dbReference type="EMBL" id="JARKIF010000016">
    <property type="protein sequence ID" value="KAJ7621174.1"/>
    <property type="molecule type" value="Genomic_DNA"/>
</dbReference>
<gene>
    <name evidence="2" type="ORF">FB45DRAFT_1006547</name>
</gene>
<sequence>MKSIALLVCDTPIPSVKQAHGTYHEFFTSLLQQSAKALGISDDACFTLDAYDVVNDMAYPPEDKAYDGILITGSKASAYAAEVEWINKLVDYVAHVARDKPQVKIVGICFGHQIVARALGGVCIKNPLGWEVGPTDVPLTTLGKQIFGGADSLYVEQMHQDHVCGVPPGFRLLGSTDISENQGMVRFASTTTALSDVHIFTVQGHPEFTDPIVLKIIAARKDAGIIPTEIALAAENAANRTNGKELSNVVIGKAILRVYGIKGE</sequence>
<dbReference type="Pfam" id="PF00117">
    <property type="entry name" value="GATase"/>
    <property type="match status" value="1"/>
</dbReference>
<dbReference type="Proteomes" id="UP001221142">
    <property type="component" value="Unassembled WGS sequence"/>
</dbReference>
<evidence type="ECO:0000259" key="1">
    <source>
        <dbReference type="Pfam" id="PF00117"/>
    </source>
</evidence>
<feature type="domain" description="Glutamine amidotransferase" evidence="1">
    <location>
        <begin position="62"/>
        <end position="209"/>
    </location>
</feature>
<keyword evidence="3" id="KW-1185">Reference proteome</keyword>
<dbReference type="InterPro" id="IPR029062">
    <property type="entry name" value="Class_I_gatase-like"/>
</dbReference>
<dbReference type="SUPFAM" id="SSF52317">
    <property type="entry name" value="Class I glutamine amidotransferase-like"/>
    <property type="match status" value="1"/>
</dbReference>
<dbReference type="InterPro" id="IPR017926">
    <property type="entry name" value="GATASE"/>
</dbReference>
<protein>
    <submittedName>
        <fullName evidence="2">Class I glutamine amidotransferase-like protein</fullName>
    </submittedName>
</protein>
<dbReference type="PROSITE" id="PS51273">
    <property type="entry name" value="GATASE_TYPE_1"/>
    <property type="match status" value="1"/>
</dbReference>
<dbReference type="CDD" id="cd01741">
    <property type="entry name" value="GATase1_1"/>
    <property type="match status" value="1"/>
</dbReference>
<keyword evidence="2" id="KW-0315">Glutamine amidotransferase</keyword>
<dbReference type="PANTHER" id="PTHR42695">
    <property type="entry name" value="GLUTAMINE AMIDOTRANSFERASE YLR126C-RELATED"/>
    <property type="match status" value="1"/>
</dbReference>
<dbReference type="Gene3D" id="3.40.50.880">
    <property type="match status" value="1"/>
</dbReference>
<dbReference type="GO" id="GO:0005829">
    <property type="term" value="C:cytosol"/>
    <property type="evidence" value="ECO:0007669"/>
    <property type="project" value="TreeGrafter"/>
</dbReference>
<accession>A0AAD7BHT3</accession>
<dbReference type="GO" id="GO:0005634">
    <property type="term" value="C:nucleus"/>
    <property type="evidence" value="ECO:0007669"/>
    <property type="project" value="TreeGrafter"/>
</dbReference>
<organism evidence="2 3">
    <name type="scientific">Roridomyces roridus</name>
    <dbReference type="NCBI Taxonomy" id="1738132"/>
    <lineage>
        <taxon>Eukaryota</taxon>
        <taxon>Fungi</taxon>
        <taxon>Dikarya</taxon>
        <taxon>Basidiomycota</taxon>
        <taxon>Agaricomycotina</taxon>
        <taxon>Agaricomycetes</taxon>
        <taxon>Agaricomycetidae</taxon>
        <taxon>Agaricales</taxon>
        <taxon>Marasmiineae</taxon>
        <taxon>Mycenaceae</taxon>
        <taxon>Roridomyces</taxon>
    </lineage>
</organism>
<name>A0AAD7BHT3_9AGAR</name>
<reference evidence="2" key="1">
    <citation type="submission" date="2023-03" db="EMBL/GenBank/DDBJ databases">
        <title>Massive genome expansion in bonnet fungi (Mycena s.s.) driven by repeated elements and novel gene families across ecological guilds.</title>
        <authorList>
            <consortium name="Lawrence Berkeley National Laboratory"/>
            <person name="Harder C.B."/>
            <person name="Miyauchi S."/>
            <person name="Viragh M."/>
            <person name="Kuo A."/>
            <person name="Thoen E."/>
            <person name="Andreopoulos B."/>
            <person name="Lu D."/>
            <person name="Skrede I."/>
            <person name="Drula E."/>
            <person name="Henrissat B."/>
            <person name="Morin E."/>
            <person name="Kohler A."/>
            <person name="Barry K."/>
            <person name="LaButti K."/>
            <person name="Morin E."/>
            <person name="Salamov A."/>
            <person name="Lipzen A."/>
            <person name="Mereny Z."/>
            <person name="Hegedus B."/>
            <person name="Baldrian P."/>
            <person name="Stursova M."/>
            <person name="Weitz H."/>
            <person name="Taylor A."/>
            <person name="Grigoriev I.V."/>
            <person name="Nagy L.G."/>
            <person name="Martin F."/>
            <person name="Kauserud H."/>
        </authorList>
    </citation>
    <scope>NUCLEOTIDE SEQUENCE</scope>
    <source>
        <strain evidence="2">9284</strain>
    </source>
</reference>
<evidence type="ECO:0000313" key="2">
    <source>
        <dbReference type="EMBL" id="KAJ7621174.1"/>
    </source>
</evidence>
<dbReference type="InterPro" id="IPR044992">
    <property type="entry name" value="ChyE-like"/>
</dbReference>
<dbReference type="AlphaFoldDB" id="A0AAD7BHT3"/>
<comment type="caution">
    <text evidence="2">The sequence shown here is derived from an EMBL/GenBank/DDBJ whole genome shotgun (WGS) entry which is preliminary data.</text>
</comment>
<evidence type="ECO:0000313" key="3">
    <source>
        <dbReference type="Proteomes" id="UP001221142"/>
    </source>
</evidence>